<feature type="compositionally biased region" description="Low complexity" evidence="1">
    <location>
        <begin position="240"/>
        <end position="255"/>
    </location>
</feature>
<dbReference type="EMBL" id="JBIRYI010000003">
    <property type="protein sequence ID" value="MFI2486612.1"/>
    <property type="molecule type" value="Genomic_DNA"/>
</dbReference>
<comment type="caution">
    <text evidence="2">The sequence shown here is derived from an EMBL/GenBank/DDBJ whole genome shotgun (WGS) entry which is preliminary data.</text>
</comment>
<accession>A0ABW7XGI1</accession>
<dbReference type="Proteomes" id="UP001611580">
    <property type="component" value="Unassembled WGS sequence"/>
</dbReference>
<gene>
    <name evidence="2" type="ORF">ACH47X_06850</name>
</gene>
<keyword evidence="3" id="KW-1185">Reference proteome</keyword>
<dbReference type="InterPro" id="IPR010296">
    <property type="entry name" value="DUF899_thioredox"/>
</dbReference>
<evidence type="ECO:0000313" key="3">
    <source>
        <dbReference type="Proteomes" id="UP001611580"/>
    </source>
</evidence>
<proteinExistence type="predicted"/>
<name>A0ABW7XGI1_9MICO</name>
<organism evidence="2 3">
    <name type="scientific">Promicromonospora kroppenstedtii</name>
    <dbReference type="NCBI Taxonomy" id="440482"/>
    <lineage>
        <taxon>Bacteria</taxon>
        <taxon>Bacillati</taxon>
        <taxon>Actinomycetota</taxon>
        <taxon>Actinomycetes</taxon>
        <taxon>Micrococcales</taxon>
        <taxon>Promicromonosporaceae</taxon>
        <taxon>Promicromonospora</taxon>
    </lineage>
</organism>
<protein>
    <submittedName>
        <fullName evidence="2">DUF899 family protein</fullName>
    </submittedName>
</protein>
<sequence>MTETTDPTTDPTTDSPTGTAPARPPVVDRDAWQAARDELLALEKAHTRAGDALAAARRRLPMTELDGSVQVVGPDGPVPFVDLFEGRDELVVYQHMWHDGDPVSGQCPGCTVNAWHIQQAAPYLRARGVSFAMLTEGPWAEVVPFLRFMGYTEPWYSVRGLPAPVGVDMGHIACFLRDGDRVYLTYRTTGRGNEPAAGIFGLLDMTPYGRGEAWEDVPDGWPAGRTSCWYWATDADGEATWGPTRRPTPQWTRPGATPVVPGDGGGHHH</sequence>
<reference evidence="2 3" key="1">
    <citation type="submission" date="2024-10" db="EMBL/GenBank/DDBJ databases">
        <title>The Natural Products Discovery Center: Release of the First 8490 Sequenced Strains for Exploring Actinobacteria Biosynthetic Diversity.</title>
        <authorList>
            <person name="Kalkreuter E."/>
            <person name="Kautsar S.A."/>
            <person name="Yang D."/>
            <person name="Bader C.D."/>
            <person name="Teijaro C.N."/>
            <person name="Fluegel L."/>
            <person name="Davis C.M."/>
            <person name="Simpson J.R."/>
            <person name="Lauterbach L."/>
            <person name="Steele A.D."/>
            <person name="Gui C."/>
            <person name="Meng S."/>
            <person name="Li G."/>
            <person name="Viehrig K."/>
            <person name="Ye F."/>
            <person name="Su P."/>
            <person name="Kiefer A.F."/>
            <person name="Nichols A."/>
            <person name="Cepeda A.J."/>
            <person name="Yan W."/>
            <person name="Fan B."/>
            <person name="Jiang Y."/>
            <person name="Adhikari A."/>
            <person name="Zheng C.-J."/>
            <person name="Schuster L."/>
            <person name="Cowan T.M."/>
            <person name="Smanski M.J."/>
            <person name="Chevrette M.G."/>
            <person name="De Carvalho L.P.S."/>
            <person name="Shen B."/>
        </authorList>
    </citation>
    <scope>NUCLEOTIDE SEQUENCE [LARGE SCALE GENOMIC DNA]</scope>
    <source>
        <strain evidence="2 3">NPDC019481</strain>
    </source>
</reference>
<dbReference type="RefSeq" id="WP_397402666.1">
    <property type="nucleotide sequence ID" value="NZ_JBIRYI010000003.1"/>
</dbReference>
<feature type="compositionally biased region" description="Low complexity" evidence="1">
    <location>
        <begin position="1"/>
        <end position="19"/>
    </location>
</feature>
<feature type="region of interest" description="Disordered" evidence="1">
    <location>
        <begin position="239"/>
        <end position="269"/>
    </location>
</feature>
<feature type="region of interest" description="Disordered" evidence="1">
    <location>
        <begin position="1"/>
        <end position="28"/>
    </location>
</feature>
<dbReference type="Pfam" id="PF05988">
    <property type="entry name" value="DUF899"/>
    <property type="match status" value="1"/>
</dbReference>
<evidence type="ECO:0000256" key="1">
    <source>
        <dbReference type="SAM" id="MobiDB-lite"/>
    </source>
</evidence>
<evidence type="ECO:0000313" key="2">
    <source>
        <dbReference type="EMBL" id="MFI2486612.1"/>
    </source>
</evidence>